<organism evidence="6 7">
    <name type="scientific">Micromonospora zhanjiangensis</name>
    <dbReference type="NCBI Taxonomy" id="1522057"/>
    <lineage>
        <taxon>Bacteria</taxon>
        <taxon>Bacillati</taxon>
        <taxon>Actinomycetota</taxon>
        <taxon>Actinomycetes</taxon>
        <taxon>Micromonosporales</taxon>
        <taxon>Micromonosporaceae</taxon>
        <taxon>Micromonospora</taxon>
    </lineage>
</organism>
<dbReference type="EMBL" id="JBHSBN010000001">
    <property type="protein sequence ID" value="MFC4104471.1"/>
    <property type="molecule type" value="Genomic_DNA"/>
</dbReference>
<keyword evidence="2 4" id="KW-0547">Nucleotide-binding</keyword>
<sequence>MSARPPALLLLGGFAVAWNQRYLRAATDRGLTVLVVDAPGAHVADLLRHWRDGEHADSYPAEVALLPATEPTAIVDRATDWAGRYDLRGVCTLREEYVGPAAEVADLLGLPSPGRRAALVCRNKFLQRRYLARWSPASTLVPPGDRDRAAAGWRAYPAVVKPVGRLASSGVRLVTDAVELRECLAGYPPEETLLFEERATGQEFSVESLSRAGRLRYAEVTRKRTTEEESAWFVETGHTTPPPELDPAARRELLATHRAVLDRLDFGTGMAHAEYRLGPGGRPVLIEIAARPPGDSILALHWLATGAAPEDAIVGLAVGADGSLPAPRRVARQVYLPHRPGVLAGLTVDPALGVEPIGFDPSLLRAQVTDRGADDGPAAVRCVVALKPPGTPLGPLRESADRAAMFVVDAATADELDAVERRCRAAVTVRVLP</sequence>
<dbReference type="InterPro" id="IPR011761">
    <property type="entry name" value="ATP-grasp"/>
</dbReference>
<dbReference type="PANTHER" id="PTHR43585:SF2">
    <property type="entry name" value="ATP-GRASP ENZYME FSQD"/>
    <property type="match status" value="1"/>
</dbReference>
<evidence type="ECO:0000313" key="6">
    <source>
        <dbReference type="EMBL" id="MFC4104471.1"/>
    </source>
</evidence>
<dbReference type="Gene3D" id="3.30.470.20">
    <property type="entry name" value="ATP-grasp fold, B domain"/>
    <property type="match status" value="1"/>
</dbReference>
<dbReference type="RefSeq" id="WP_377541408.1">
    <property type="nucleotide sequence ID" value="NZ_JBHSBN010000001.1"/>
</dbReference>
<dbReference type="SUPFAM" id="SSF56059">
    <property type="entry name" value="Glutathione synthetase ATP-binding domain-like"/>
    <property type="match status" value="1"/>
</dbReference>
<evidence type="ECO:0000256" key="2">
    <source>
        <dbReference type="ARBA" id="ARBA00022741"/>
    </source>
</evidence>
<evidence type="ECO:0000256" key="1">
    <source>
        <dbReference type="ARBA" id="ARBA00022598"/>
    </source>
</evidence>
<evidence type="ECO:0000313" key="7">
    <source>
        <dbReference type="Proteomes" id="UP001595868"/>
    </source>
</evidence>
<evidence type="ECO:0000259" key="5">
    <source>
        <dbReference type="PROSITE" id="PS50975"/>
    </source>
</evidence>
<dbReference type="Pfam" id="PF13535">
    <property type="entry name" value="ATP-grasp_4"/>
    <property type="match status" value="1"/>
</dbReference>
<dbReference type="Proteomes" id="UP001595868">
    <property type="component" value="Unassembled WGS sequence"/>
</dbReference>
<feature type="domain" description="ATP-grasp" evidence="5">
    <location>
        <begin position="124"/>
        <end position="318"/>
    </location>
</feature>
<dbReference type="PROSITE" id="PS50975">
    <property type="entry name" value="ATP_GRASP"/>
    <property type="match status" value="1"/>
</dbReference>
<keyword evidence="1" id="KW-0436">Ligase</keyword>
<protein>
    <submittedName>
        <fullName evidence="6">ATP-grasp domain-containing protein</fullName>
    </submittedName>
</protein>
<dbReference type="PANTHER" id="PTHR43585">
    <property type="entry name" value="FUMIPYRROLE BIOSYNTHESIS PROTEIN C"/>
    <property type="match status" value="1"/>
</dbReference>
<keyword evidence="3 4" id="KW-0067">ATP-binding</keyword>
<evidence type="ECO:0000256" key="4">
    <source>
        <dbReference type="PROSITE-ProRule" id="PRU00409"/>
    </source>
</evidence>
<keyword evidence="7" id="KW-1185">Reference proteome</keyword>
<accession>A0ABV8KEN0</accession>
<reference evidence="7" key="1">
    <citation type="journal article" date="2019" name="Int. J. Syst. Evol. Microbiol.">
        <title>The Global Catalogue of Microorganisms (GCM) 10K type strain sequencing project: providing services to taxonomists for standard genome sequencing and annotation.</title>
        <authorList>
            <consortium name="The Broad Institute Genomics Platform"/>
            <consortium name="The Broad Institute Genome Sequencing Center for Infectious Disease"/>
            <person name="Wu L."/>
            <person name="Ma J."/>
        </authorList>
    </citation>
    <scope>NUCLEOTIDE SEQUENCE [LARGE SCALE GENOMIC DNA]</scope>
    <source>
        <strain evidence="7">2902at01</strain>
    </source>
</reference>
<proteinExistence type="predicted"/>
<comment type="caution">
    <text evidence="6">The sequence shown here is derived from an EMBL/GenBank/DDBJ whole genome shotgun (WGS) entry which is preliminary data.</text>
</comment>
<name>A0ABV8KEN0_9ACTN</name>
<gene>
    <name evidence="6" type="ORF">ACFOX0_00760</name>
</gene>
<evidence type="ECO:0000256" key="3">
    <source>
        <dbReference type="ARBA" id="ARBA00022840"/>
    </source>
</evidence>
<dbReference type="InterPro" id="IPR052032">
    <property type="entry name" value="ATP-dep_AA_Ligase"/>
</dbReference>
<dbReference type="Gene3D" id="3.40.50.20">
    <property type="match status" value="1"/>
</dbReference>